<dbReference type="Proteomes" id="UP000291189">
    <property type="component" value="Unassembled WGS sequence"/>
</dbReference>
<keyword evidence="2" id="KW-1185">Reference proteome</keyword>
<reference evidence="1 2" key="1">
    <citation type="submission" date="2019-01" db="EMBL/GenBank/DDBJ databases">
        <title>Nocardioides guangzhouensis sp. nov., an actinobacterium isolated from soil.</title>
        <authorList>
            <person name="Fu Y."/>
            <person name="Cai Y."/>
            <person name="Lin Z."/>
            <person name="Chen P."/>
        </authorList>
    </citation>
    <scope>NUCLEOTIDE SEQUENCE [LARGE SCALE GENOMIC DNA]</scope>
    <source>
        <strain evidence="1 2">NBRC 105384</strain>
    </source>
</reference>
<organism evidence="1 2">
    <name type="scientific">Nocardioides iriomotensis</name>
    <dbReference type="NCBI Taxonomy" id="715784"/>
    <lineage>
        <taxon>Bacteria</taxon>
        <taxon>Bacillati</taxon>
        <taxon>Actinomycetota</taxon>
        <taxon>Actinomycetes</taxon>
        <taxon>Propionibacteriales</taxon>
        <taxon>Nocardioidaceae</taxon>
        <taxon>Nocardioides</taxon>
    </lineage>
</organism>
<gene>
    <name evidence="1" type="ORF">ETU37_18610</name>
</gene>
<comment type="caution">
    <text evidence="1">The sequence shown here is derived from an EMBL/GenBank/DDBJ whole genome shotgun (WGS) entry which is preliminary data.</text>
</comment>
<dbReference type="EMBL" id="SDPU01000034">
    <property type="protein sequence ID" value="RYU09855.1"/>
    <property type="molecule type" value="Genomic_DNA"/>
</dbReference>
<sequence length="61" mass="6371">MVGLDDRLVADSDLLAAGDDSPGRGADQRRQAGPEALLGAGVALFEGLVRLRASDHWVCPI</sequence>
<evidence type="ECO:0000313" key="1">
    <source>
        <dbReference type="EMBL" id="RYU09855.1"/>
    </source>
</evidence>
<name>A0A4Q5IY62_9ACTN</name>
<protein>
    <submittedName>
        <fullName evidence="1">Uncharacterized protein</fullName>
    </submittedName>
</protein>
<proteinExistence type="predicted"/>
<dbReference type="AlphaFoldDB" id="A0A4Q5IY62"/>
<evidence type="ECO:0000313" key="2">
    <source>
        <dbReference type="Proteomes" id="UP000291189"/>
    </source>
</evidence>
<dbReference type="RefSeq" id="WP_129988852.1">
    <property type="nucleotide sequence ID" value="NZ_SDPU01000034.1"/>
</dbReference>
<accession>A0A4Q5IY62</accession>